<gene>
    <name evidence="2" type="ORF">GCM10009827_058350</name>
</gene>
<organism evidence="2 3">
    <name type="scientific">Dactylosporangium maewongense</name>
    <dbReference type="NCBI Taxonomy" id="634393"/>
    <lineage>
        <taxon>Bacteria</taxon>
        <taxon>Bacillati</taxon>
        <taxon>Actinomycetota</taxon>
        <taxon>Actinomycetes</taxon>
        <taxon>Micromonosporales</taxon>
        <taxon>Micromonosporaceae</taxon>
        <taxon>Dactylosporangium</taxon>
    </lineage>
</organism>
<dbReference type="EMBL" id="BAAAQD010000012">
    <property type="protein sequence ID" value="GAA1532732.1"/>
    <property type="molecule type" value="Genomic_DNA"/>
</dbReference>
<evidence type="ECO:0000313" key="3">
    <source>
        <dbReference type="Proteomes" id="UP001501470"/>
    </source>
</evidence>
<proteinExistence type="predicted"/>
<comment type="caution">
    <text evidence="2">The sequence shown here is derived from an EMBL/GenBank/DDBJ whole genome shotgun (WGS) entry which is preliminary data.</text>
</comment>
<dbReference type="Proteomes" id="UP001501470">
    <property type="component" value="Unassembled WGS sequence"/>
</dbReference>
<feature type="domain" description="AMP-dependent synthetase/ligase" evidence="1">
    <location>
        <begin position="8"/>
        <end position="109"/>
    </location>
</feature>
<reference evidence="3" key="1">
    <citation type="journal article" date="2019" name="Int. J. Syst. Evol. Microbiol.">
        <title>The Global Catalogue of Microorganisms (GCM) 10K type strain sequencing project: providing services to taxonomists for standard genome sequencing and annotation.</title>
        <authorList>
            <consortium name="The Broad Institute Genomics Platform"/>
            <consortium name="The Broad Institute Genome Sequencing Center for Infectious Disease"/>
            <person name="Wu L."/>
            <person name="Ma J."/>
        </authorList>
    </citation>
    <scope>NUCLEOTIDE SEQUENCE [LARGE SCALE GENOMIC DNA]</scope>
    <source>
        <strain evidence="3">JCM 15933</strain>
    </source>
</reference>
<dbReference type="Gene3D" id="3.40.50.12780">
    <property type="entry name" value="N-terminal domain of ligase-like"/>
    <property type="match status" value="1"/>
</dbReference>
<dbReference type="InterPro" id="IPR042099">
    <property type="entry name" value="ANL_N_sf"/>
</dbReference>
<dbReference type="SUPFAM" id="SSF56801">
    <property type="entry name" value="Acetyl-CoA synthetase-like"/>
    <property type="match status" value="1"/>
</dbReference>
<accession>A0ABP4LWQ9</accession>
<evidence type="ECO:0000313" key="2">
    <source>
        <dbReference type="EMBL" id="GAA1532732.1"/>
    </source>
</evidence>
<protein>
    <recommendedName>
        <fullName evidence="1">AMP-dependent synthetase/ligase domain-containing protein</fullName>
    </recommendedName>
</protein>
<evidence type="ECO:0000259" key="1">
    <source>
        <dbReference type="Pfam" id="PF00501"/>
    </source>
</evidence>
<dbReference type="Pfam" id="PF00501">
    <property type="entry name" value="AMP-binding"/>
    <property type="match status" value="1"/>
</dbReference>
<sequence>MDADLPPEVALLARGLTRIGLRPGGRLLIVLPGRAEQWLIDLAAASLGAVPAAVDPATRPDRLRHLARHAAPQLLVLESAAELARWRPILADLPSLRRIVLVDDPAPHELSLATVSLTQVREAGLLTAPATGRSLPS</sequence>
<keyword evidence="3" id="KW-1185">Reference proteome</keyword>
<name>A0ABP4LWQ9_9ACTN</name>
<dbReference type="InterPro" id="IPR000873">
    <property type="entry name" value="AMP-dep_synth/lig_dom"/>
</dbReference>
<dbReference type="RefSeq" id="WP_344505439.1">
    <property type="nucleotide sequence ID" value="NZ_BAAAQD010000012.1"/>
</dbReference>